<gene>
    <name evidence="1" type="ORF">DWY25_09425</name>
</gene>
<dbReference type="RefSeq" id="WP_117895023.1">
    <property type="nucleotide sequence ID" value="NZ_CABJCV010000010.1"/>
</dbReference>
<evidence type="ECO:0008006" key="3">
    <source>
        <dbReference type="Google" id="ProtNLM"/>
    </source>
</evidence>
<dbReference type="GeneID" id="83015621"/>
<keyword evidence="2" id="KW-1185">Reference proteome</keyword>
<proteinExistence type="predicted"/>
<dbReference type="EMBL" id="QRUP01000010">
    <property type="protein sequence ID" value="RGR74023.1"/>
    <property type="molecule type" value="Genomic_DNA"/>
</dbReference>
<reference evidence="1 2" key="1">
    <citation type="submission" date="2018-08" db="EMBL/GenBank/DDBJ databases">
        <title>A genome reference for cultivated species of the human gut microbiota.</title>
        <authorList>
            <person name="Zou Y."/>
            <person name="Xue W."/>
            <person name="Luo G."/>
        </authorList>
    </citation>
    <scope>NUCLEOTIDE SEQUENCE [LARGE SCALE GENOMIC DNA]</scope>
    <source>
        <strain evidence="1 2">AF24-29</strain>
    </source>
</reference>
<organism evidence="1 2">
    <name type="scientific">Holdemania filiformis</name>
    <dbReference type="NCBI Taxonomy" id="61171"/>
    <lineage>
        <taxon>Bacteria</taxon>
        <taxon>Bacillati</taxon>
        <taxon>Bacillota</taxon>
        <taxon>Erysipelotrichia</taxon>
        <taxon>Erysipelotrichales</taxon>
        <taxon>Erysipelotrichaceae</taxon>
        <taxon>Holdemania</taxon>
    </lineage>
</organism>
<accession>A0A412G0T3</accession>
<dbReference type="Proteomes" id="UP000284178">
    <property type="component" value="Unassembled WGS sequence"/>
</dbReference>
<name>A0A412G0T3_9FIRM</name>
<evidence type="ECO:0000313" key="1">
    <source>
        <dbReference type="EMBL" id="RGR74023.1"/>
    </source>
</evidence>
<dbReference type="PROSITE" id="PS51257">
    <property type="entry name" value="PROKAR_LIPOPROTEIN"/>
    <property type="match status" value="1"/>
</dbReference>
<protein>
    <recommendedName>
        <fullName evidence="3">Lipoprotein</fullName>
    </recommendedName>
</protein>
<comment type="caution">
    <text evidence="1">The sequence shown here is derived from an EMBL/GenBank/DDBJ whole genome shotgun (WGS) entry which is preliminary data.</text>
</comment>
<evidence type="ECO:0000313" key="2">
    <source>
        <dbReference type="Proteomes" id="UP000284178"/>
    </source>
</evidence>
<sequence length="158" mass="18283">MKNKGFITMMCWILLGFSLIGCSHQEEDKEIETLAQHFLREVIILDFHQKDEDLDQQVEAVLGPMMSEAGLKQLVQDQAYTLQGLTGLSWKEYITYTKKPLGIIWLGENVSYAIKITHPGYMWVRELIFSFVPNPVVDSPRWLIDAAYVRISYPNQEE</sequence>
<dbReference type="AlphaFoldDB" id="A0A412G0T3"/>